<dbReference type="Pfam" id="PF17765">
    <property type="entry name" value="MLTR_LBD"/>
    <property type="match status" value="1"/>
</dbReference>
<sequence>MSRAQAQQDVKEFFVSRRARRAPGDVGLPDLGGLRRVPGLRRQEVADPAAVSLDYDTQLERGHVRGASDVVLTALMDALRLSAIERGYFLDLVRQVNASGRSPRHGARADMPPGLQQMADAMAGVTVLVRNHRMDVIGGNARAKALYAPVYAEPSPNLSRHVFLDPAARTFSPDRERMADINVGTLPLALARYPYDADLIALVDELAAANADFR</sequence>
<keyword evidence="3" id="KW-1185">Reference proteome</keyword>
<dbReference type="Proteomes" id="UP000035763">
    <property type="component" value="Unassembled WGS sequence"/>
</dbReference>
<accession>W6K1S5</accession>
<proteinExistence type="predicted"/>
<dbReference type="AlphaFoldDB" id="W6K1S5"/>
<dbReference type="Gene3D" id="3.30.450.180">
    <property type="match status" value="1"/>
</dbReference>
<evidence type="ECO:0000259" key="1">
    <source>
        <dbReference type="Pfam" id="PF17765"/>
    </source>
</evidence>
<dbReference type="EMBL" id="CAJA01000445">
    <property type="protein sequence ID" value="CCH75026.1"/>
    <property type="molecule type" value="Genomic_DNA"/>
</dbReference>
<comment type="caution">
    <text evidence="2">The sequence shown here is derived from an EMBL/GenBank/DDBJ whole genome shotgun (WGS) entry which is preliminary data.</text>
</comment>
<dbReference type="STRING" id="1193182.BN11_50047"/>
<dbReference type="PANTHER" id="PTHR35010:SF2">
    <property type="entry name" value="BLL4672 PROTEIN"/>
    <property type="match status" value="1"/>
</dbReference>
<evidence type="ECO:0000313" key="2">
    <source>
        <dbReference type="EMBL" id="CCH75026.1"/>
    </source>
</evidence>
<dbReference type="PANTHER" id="PTHR35010">
    <property type="entry name" value="BLL4672 PROTEIN-RELATED"/>
    <property type="match status" value="1"/>
</dbReference>
<name>W6K1S5_9MICO</name>
<dbReference type="InterPro" id="IPR041413">
    <property type="entry name" value="MLTR_LBD"/>
</dbReference>
<dbReference type="Gene3D" id="1.10.260.40">
    <property type="entry name" value="lambda repressor-like DNA-binding domains"/>
    <property type="match status" value="1"/>
</dbReference>
<gene>
    <name evidence="2" type="ORF">BN11_50047</name>
</gene>
<dbReference type="GO" id="GO:0003677">
    <property type="term" value="F:DNA binding"/>
    <property type="evidence" value="ECO:0007669"/>
    <property type="project" value="InterPro"/>
</dbReference>
<evidence type="ECO:0000313" key="3">
    <source>
        <dbReference type="Proteomes" id="UP000035763"/>
    </source>
</evidence>
<dbReference type="InterPro" id="IPR010982">
    <property type="entry name" value="Lambda_DNA-bd_dom_sf"/>
</dbReference>
<reference evidence="2 3" key="1">
    <citation type="journal article" date="2013" name="ISME J.">
        <title>A metabolic model for members of the genus Tetrasphaera involved in enhanced biological phosphorus removal.</title>
        <authorList>
            <person name="Kristiansen R."/>
            <person name="Nguyen H.T.T."/>
            <person name="Saunders A.M."/>
            <person name="Nielsen J.L."/>
            <person name="Wimmer R."/>
            <person name="Le V.Q."/>
            <person name="McIlroy S.J."/>
            <person name="Petrovski S."/>
            <person name="Seviour R.J."/>
            <person name="Calteau A."/>
            <person name="Nielsen K.L."/>
            <person name="Nielsen P.H."/>
        </authorList>
    </citation>
    <scope>NUCLEOTIDE SEQUENCE [LARGE SCALE GENOMIC DNA]</scope>
    <source>
        <strain evidence="2 3">Ben110</strain>
    </source>
</reference>
<feature type="domain" description="MmyB-like transcription regulator ligand binding" evidence="1">
    <location>
        <begin position="112"/>
        <end position="214"/>
    </location>
</feature>
<protein>
    <submittedName>
        <fullName evidence="2">Helix-turn-helix domain protein</fullName>
    </submittedName>
</protein>
<organism evidence="2 3">
    <name type="scientific">Nostocoides australiense Ben110</name>
    <dbReference type="NCBI Taxonomy" id="1193182"/>
    <lineage>
        <taxon>Bacteria</taxon>
        <taxon>Bacillati</taxon>
        <taxon>Actinomycetota</taxon>
        <taxon>Actinomycetes</taxon>
        <taxon>Micrococcales</taxon>
        <taxon>Intrasporangiaceae</taxon>
        <taxon>Nostocoides</taxon>
    </lineage>
</organism>